<dbReference type="PANTHER" id="PTHR23084:SF263">
    <property type="entry name" value="MORN REPEAT-CONTAINING PROTEIN 1"/>
    <property type="match status" value="1"/>
</dbReference>
<evidence type="ECO:0000256" key="1">
    <source>
        <dbReference type="ARBA" id="ARBA00022737"/>
    </source>
</evidence>
<dbReference type="Pfam" id="PF02493">
    <property type="entry name" value="MORN"/>
    <property type="match status" value="3"/>
</dbReference>
<dbReference type="SUPFAM" id="SSF81383">
    <property type="entry name" value="F-box domain"/>
    <property type="match status" value="1"/>
</dbReference>
<evidence type="ECO:0000313" key="4">
    <source>
        <dbReference type="Proteomes" id="UP000202511"/>
    </source>
</evidence>
<dbReference type="RefSeq" id="YP_009119645.1">
    <property type="nucleotide sequence ID" value="NC_026440.1"/>
</dbReference>
<dbReference type="PANTHER" id="PTHR23084">
    <property type="entry name" value="PHOSPHATIDYLINOSITOL-4-PHOSPHATE 5-KINASE RELATED"/>
    <property type="match status" value="1"/>
</dbReference>
<dbReference type="EMBL" id="KP136319">
    <property type="protein sequence ID" value="AJF97410.1"/>
    <property type="molecule type" value="Genomic_DNA"/>
</dbReference>
<dbReference type="Proteomes" id="UP000202511">
    <property type="component" value="Segment"/>
</dbReference>
<dbReference type="SUPFAM" id="SSF82185">
    <property type="entry name" value="Histone H3 K4-specific methyltransferase SET7/9 N-terminal domain"/>
    <property type="match status" value="2"/>
</dbReference>
<reference evidence="3 4" key="1">
    <citation type="journal article" date="2015" name="Parasitol. Res.">
        <title>Viruses in close associations with free-living amoebae.</title>
        <authorList>
            <person name="Scheid P."/>
        </authorList>
    </citation>
    <scope>NUCLEOTIDE SEQUENCE [LARGE SCALE GENOMIC DNA]</scope>
    <source>
        <strain evidence="3">KlaHel</strain>
    </source>
</reference>
<evidence type="ECO:0000259" key="2">
    <source>
        <dbReference type="PROSITE" id="PS50181"/>
    </source>
</evidence>
<sequence>MAHCKIDRPFDRLPDELILKVLQTVGDPKSLGAWSLTSRRHHRLALDESIWRRLCEIHFGPSPFGPPLPPHVNWRWIYRAQSHPARRRGRDVGALKMRGPGVYWGATRNGRPHGFGVDLDGRGITCNSILRKRLDAPGPRPVDINKVSRRFQGRFVAGKKTGLFIDTHDDGCRVERDWNHDDRAAVTLPSGIHYEGGSQYDEPYGRGLLTLPNSTRFKGHWHFTGSPHGNGIIIFANGDVYSGSWRYGARLPVGTYMWAHGGRYDGELDNADRMHKIHGDLHQDPSGGCTLEVFATKVDGWRTKRSAGGDTCHYRRCGQGTLTYADGSRLTGMWDGAVCTAGQIIDHSATGESCPDPDVACMACKALAKRLPA</sequence>
<organism evidence="3 4">
    <name type="scientific">Pandoravirus inopinatum</name>
    <dbReference type="NCBI Taxonomy" id="1605721"/>
    <lineage>
        <taxon>Viruses</taxon>
        <taxon>Pandoravirus</taxon>
    </lineage>
</organism>
<dbReference type="InterPro" id="IPR001810">
    <property type="entry name" value="F-box_dom"/>
</dbReference>
<protein>
    <submittedName>
        <fullName evidence="3">Morn repeat protein</fullName>
    </submittedName>
</protein>
<dbReference type="GeneID" id="23462327"/>
<dbReference type="InterPro" id="IPR036047">
    <property type="entry name" value="F-box-like_dom_sf"/>
</dbReference>
<dbReference type="PROSITE" id="PS50181">
    <property type="entry name" value="FBOX"/>
    <property type="match status" value="1"/>
</dbReference>
<proteinExistence type="predicted"/>
<dbReference type="Gene3D" id="2.20.110.10">
    <property type="entry name" value="Histone H3 K4-specific methyltransferase SET7/9 N-terminal domain"/>
    <property type="match status" value="1"/>
</dbReference>
<dbReference type="InterPro" id="IPR003409">
    <property type="entry name" value="MORN"/>
</dbReference>
<accession>A0A0B5J6L8</accession>
<dbReference type="Pfam" id="PF12937">
    <property type="entry name" value="F-box-like"/>
    <property type="match status" value="1"/>
</dbReference>
<keyword evidence="1" id="KW-0677">Repeat</keyword>
<feature type="domain" description="F-box" evidence="2">
    <location>
        <begin position="7"/>
        <end position="54"/>
    </location>
</feature>
<evidence type="ECO:0000313" key="3">
    <source>
        <dbReference type="EMBL" id="AJF97410.1"/>
    </source>
</evidence>
<name>A0A0B5J6L8_9VIRU</name>
<dbReference type="KEGG" id="vg:23462327"/>
<dbReference type="Gene3D" id="1.20.1280.50">
    <property type="match status" value="1"/>
</dbReference>